<feature type="compositionally biased region" description="Basic and acidic residues" evidence="2">
    <location>
        <begin position="379"/>
        <end position="394"/>
    </location>
</feature>
<feature type="region of interest" description="Disordered" evidence="2">
    <location>
        <begin position="376"/>
        <end position="414"/>
    </location>
</feature>
<accession>A0ABY7EZ79</accession>
<feature type="compositionally biased region" description="Basic and acidic residues" evidence="2">
    <location>
        <begin position="430"/>
        <end position="443"/>
    </location>
</feature>
<gene>
    <name evidence="3" type="ORF">MAR_003849</name>
</gene>
<keyword evidence="4" id="KW-1185">Reference proteome</keyword>
<reference evidence="3" key="1">
    <citation type="submission" date="2022-11" db="EMBL/GenBank/DDBJ databases">
        <title>Centuries of genome instability and evolution in soft-shell clam transmissible cancer (bioRxiv).</title>
        <authorList>
            <person name="Hart S.F.M."/>
            <person name="Yonemitsu M.A."/>
            <person name="Giersch R.M."/>
            <person name="Beal B.F."/>
            <person name="Arriagada G."/>
            <person name="Davis B.W."/>
            <person name="Ostrander E.A."/>
            <person name="Goff S.P."/>
            <person name="Metzger M.J."/>
        </authorList>
    </citation>
    <scope>NUCLEOTIDE SEQUENCE</scope>
    <source>
        <strain evidence="3">MELC-2E11</strain>
        <tissue evidence="3">Siphon/mantle</tissue>
    </source>
</reference>
<evidence type="ECO:0000313" key="4">
    <source>
        <dbReference type="Proteomes" id="UP001164746"/>
    </source>
</evidence>
<proteinExistence type="predicted"/>
<sequence length="536" mass="60366">MTTDSDMMRRNSNLPKVIVGVVLFFGLVYLVYSMNDLSGQLKNTERTAERYRREQETDQLKKSLTALQQQHKMLNSQHEDLQTEYGKLKNEHEQDNEMHRKEDDERDTEYRQFKQERELEISNLRDNLVNLERDKKDMQTQNLVQQAHERQKLVEQQFVQNQQMGAGNQGQQIGNQGQQIGNQGQQDGFQGLQAGNQVLQAGNQMGQGQGQLGFGAQRGQGGIQNNYDQQDNVQNLGQKNIVQGANLGQGLGGQMQGQGQGFQGQMNQGQGLANIPGGFYRQGALQGLNNIAGGKDTAPSDAAKDLNEAQNIDSMLESLKDKHKPIDSELLEEQQKQHQINVNDDHQVHQINKPNLDAIDPGRIHGVQEPRIPAVVDGKSPEHARDSGHDDSLKFRPPVQHVDNQIQPQLGLDDDLGDRKEEQMEIPARHNIQDPNEGHKLGAIEDDDGRYTSDALEGKYENDALEGPDALEVKDALEGKDTLAVTASYQWHRSITKIEVVYDDHHEIVNCLNCKLCYLFFLPKTNQRQKSLRAIK</sequence>
<evidence type="ECO:0000256" key="2">
    <source>
        <dbReference type="SAM" id="MobiDB-lite"/>
    </source>
</evidence>
<evidence type="ECO:0000313" key="3">
    <source>
        <dbReference type="EMBL" id="WAR13744.1"/>
    </source>
</evidence>
<name>A0ABY7EZ79_MYAAR</name>
<protein>
    <submittedName>
        <fullName evidence="3">Uncharacterized protein</fullName>
    </submittedName>
</protein>
<feature type="coiled-coil region" evidence="1">
    <location>
        <begin position="34"/>
        <end position="141"/>
    </location>
</feature>
<feature type="region of interest" description="Disordered" evidence="2">
    <location>
        <begin position="430"/>
        <end position="453"/>
    </location>
</feature>
<keyword evidence="1" id="KW-0175">Coiled coil</keyword>
<dbReference type="EMBL" id="CP111020">
    <property type="protein sequence ID" value="WAR13744.1"/>
    <property type="molecule type" value="Genomic_DNA"/>
</dbReference>
<organism evidence="3 4">
    <name type="scientific">Mya arenaria</name>
    <name type="common">Soft-shell clam</name>
    <dbReference type="NCBI Taxonomy" id="6604"/>
    <lineage>
        <taxon>Eukaryota</taxon>
        <taxon>Metazoa</taxon>
        <taxon>Spiralia</taxon>
        <taxon>Lophotrochozoa</taxon>
        <taxon>Mollusca</taxon>
        <taxon>Bivalvia</taxon>
        <taxon>Autobranchia</taxon>
        <taxon>Heteroconchia</taxon>
        <taxon>Euheterodonta</taxon>
        <taxon>Imparidentia</taxon>
        <taxon>Neoheterodontei</taxon>
        <taxon>Myida</taxon>
        <taxon>Myoidea</taxon>
        <taxon>Myidae</taxon>
        <taxon>Mya</taxon>
    </lineage>
</organism>
<evidence type="ECO:0000256" key="1">
    <source>
        <dbReference type="SAM" id="Coils"/>
    </source>
</evidence>
<dbReference type="Proteomes" id="UP001164746">
    <property type="component" value="Chromosome 9"/>
</dbReference>